<dbReference type="EMBL" id="BTSY01000002">
    <property type="protein sequence ID" value="GMT14583.1"/>
    <property type="molecule type" value="Genomic_DNA"/>
</dbReference>
<evidence type="ECO:0000313" key="3">
    <source>
        <dbReference type="EMBL" id="GMT14583.1"/>
    </source>
</evidence>
<evidence type="ECO:0000313" key="2">
    <source>
        <dbReference type="EMBL" id="GMT14580.1"/>
    </source>
</evidence>
<proteinExistence type="predicted"/>
<protein>
    <submittedName>
        <fullName evidence="2">Uncharacterized protein</fullName>
    </submittedName>
</protein>
<name>A0AAV5V9K6_9BILA</name>
<evidence type="ECO:0000313" key="4">
    <source>
        <dbReference type="Proteomes" id="UP001432322"/>
    </source>
</evidence>
<dbReference type="Proteomes" id="UP001432322">
    <property type="component" value="Unassembled WGS sequence"/>
</dbReference>
<organism evidence="2 4">
    <name type="scientific">Pristionchus fissidentatus</name>
    <dbReference type="NCBI Taxonomy" id="1538716"/>
    <lineage>
        <taxon>Eukaryota</taxon>
        <taxon>Metazoa</taxon>
        <taxon>Ecdysozoa</taxon>
        <taxon>Nematoda</taxon>
        <taxon>Chromadorea</taxon>
        <taxon>Rhabditida</taxon>
        <taxon>Rhabditina</taxon>
        <taxon>Diplogasteromorpha</taxon>
        <taxon>Diplogasteroidea</taxon>
        <taxon>Neodiplogasteridae</taxon>
        <taxon>Pristionchus</taxon>
    </lineage>
</organism>
<keyword evidence="4" id="KW-1185">Reference proteome</keyword>
<feature type="region of interest" description="Disordered" evidence="1">
    <location>
        <begin position="1"/>
        <end position="42"/>
    </location>
</feature>
<comment type="caution">
    <text evidence="2">The sequence shown here is derived from an EMBL/GenBank/DDBJ whole genome shotgun (WGS) entry which is preliminary data.</text>
</comment>
<dbReference type="AlphaFoldDB" id="A0AAV5V9K6"/>
<gene>
    <name evidence="2" type="ORF">PFISCL1PPCAC_5877</name>
    <name evidence="3" type="ORF">PFISCL1PPCAC_5880</name>
</gene>
<reference evidence="2" key="1">
    <citation type="submission" date="2023-10" db="EMBL/GenBank/DDBJ databases">
        <title>Genome assembly of Pristionchus species.</title>
        <authorList>
            <person name="Yoshida K."/>
            <person name="Sommer R.J."/>
        </authorList>
    </citation>
    <scope>NUCLEOTIDE SEQUENCE</scope>
    <source>
        <strain evidence="2">RS5133</strain>
    </source>
</reference>
<sequence>MKNGVKWIKWREDENPRPTGVTDGEKRRLVSPSTRGHPATVRPDLLVTPGIVHWFAPSLSNR</sequence>
<accession>A0AAV5V9K6</accession>
<dbReference type="EMBL" id="BTSY01000002">
    <property type="protein sequence ID" value="GMT14580.1"/>
    <property type="molecule type" value="Genomic_DNA"/>
</dbReference>
<evidence type="ECO:0000256" key="1">
    <source>
        <dbReference type="SAM" id="MobiDB-lite"/>
    </source>
</evidence>